<dbReference type="InterPro" id="IPR000859">
    <property type="entry name" value="CUB_dom"/>
</dbReference>
<dbReference type="GO" id="GO:0004930">
    <property type="term" value="F:G protein-coupled receptor activity"/>
    <property type="evidence" value="ECO:0007669"/>
    <property type="project" value="InterPro"/>
</dbReference>
<feature type="domain" description="C-type lectin" evidence="12">
    <location>
        <begin position="833"/>
        <end position="958"/>
    </location>
</feature>
<dbReference type="SUPFAM" id="SSF49899">
    <property type="entry name" value="Concanavalin A-like lectins/glucanases"/>
    <property type="match status" value="2"/>
</dbReference>
<dbReference type="InterPro" id="IPR016187">
    <property type="entry name" value="CTDL_fold"/>
</dbReference>
<keyword evidence="7 10" id="KW-0472">Membrane</keyword>
<dbReference type="eggNOG" id="KOG3714">
    <property type="taxonomic scope" value="Eukaryota"/>
</dbReference>
<dbReference type="SMART" id="SM00042">
    <property type="entry name" value="CUB"/>
    <property type="match status" value="1"/>
</dbReference>
<dbReference type="eggNOG" id="KOG4038">
    <property type="taxonomic scope" value="Eukaryota"/>
</dbReference>
<dbReference type="STRING" id="7739.C3XYN5"/>
<evidence type="ECO:0000256" key="5">
    <source>
        <dbReference type="ARBA" id="ARBA00022837"/>
    </source>
</evidence>
<dbReference type="PROSITE" id="PS50261">
    <property type="entry name" value="G_PROTEIN_RECEP_F2_4"/>
    <property type="match status" value="1"/>
</dbReference>
<proteinExistence type="inferred from homology"/>
<sequence>MPSRAEDILNGFKLNWMNLRDADSGKILWQGSEDLSVPGTEHEARVPKKILKCRAVSREINFSSIEQMERFRLEQKVLFKGRVLEEWYFEFGFVIPNSTNTWQSIIEAAPENQMMPANVLREHMLLHIMAPKLFLLFWSAASDGPRNIALGMPAAQSSTIAGLGAELGVDGDRGNCFHTNSDSNPWWRVDLVLSRRIDRVVIFNRMDGWTWQRLDGFNVYVGDNERVQDNPLCAANQPVQTKESNYTISCYGLLGQYVGILIPRREYFHLCEVEVYEAVDGNRDAVFYHGSCTHTLDGSSNWWHVDLGTSYFVDEVVVFNRLDCCFTRLDNFMVHVGDNPVVMLNSPCEAQQRVAVVELPRAGVELKGSQTGKEAVSVRADSPIMVYGMSHDTFSADAFLALPTDVLGTEYYVICSKPTVYPTEFVVVGIQEETTVNIVPTQEVEFDGQHYPASQTFTITVDRMDSLQVQSVEDLTGSKITSSGPVAVLSGNFAAMVGQGATTKDHLVEMIPPVETWGTEFALVPLVGREAGDIFKVLASQDNTQVNLTGHASIMLHAGEFWEFNVPSEQYKYLTASKPALVAQYSKSMATDNSRIDPFMMIVPSLSQFAARYTFVAADIISDSPGTQHVNIIIKASHRDGLRMDGMPLSSDTAWAGIPGTNLSAARITVTSGAHMLNHASPLVTFGITVYGYRQQSPLWSYGYPGGLNLNVACIRTLQVAGDGIDNDCDQFVDEEIPNGIDDDGDGWIDEDVPVAAHCPFITVSGLAGDSASRMGTYMLTNMVAADRPVYKHLTHDQYIYATYDSNRPRPASWYIGQDVGAFRGCPLDYTHTQGRCWQIHREAVTYSTALATCAAEGGVLMMPTNSELNGALETLVRDERESYWIGLTDPGDGGQWTWTDGSVLEDRDFNKWRYGWYRDTSLQSGKGENYCAAMMYDSRHLNWHVTSCENTFRFICQIIWREWNPWSPCSITCGDVGRRSRSRSCHGKGGCVGSSRELEMCNMGRCAGYVVYPPAPDVMVRLTSPLVSYHTSRCLKFEYRRRHGYHQFADTCSVTVYIRFDGSIDHQYALWKSSPVIPADKWSTASVDICALKHFVVMFEIFGNVMLDNIKFSSSKCSGYVVYPPAPDVMVRLTSPLVSYHTSRCLKFEYRRRHGYHQFADTCSVTVYIRFDGSIDHQYALWKSSPVIPADKWSTASVDISALKHFVVMFEIFGNVMLDNIKFSSSKCSGCTTRDYSFPCPVASGWFLARDEMCAPPSSYAGGCSTSNLHALSALEKKNWEDVCGVRWPCADHCHACDGTQDITEPSGCLLSPNYPYNYFQETLCAWKIIVEKNKIVSLSVTSITLEEHPDCIKDSLTFYDGEGDDAPVLRRLCGSATPRTFYSTGNTVFVKFQSNFNQEFEGFVVTYSTGQPHLQYDRRIDKSVVFGLVPVGGSDIRPDTIFLGEFQSEAACAYACSLAASCLAYTWITKSNMEHMLQKCYGRNVANPVLEQTRGKYSGIKMQQSVLTKPTDLAVQTVMPNKISILLVTPHEVRISCIPKCNNVTVDEVNGVTIATFNELQQATNSTIYVRAFERFIESEASVVTATTSLISPTSLSALTIEPQTITIRWSLDRDEGPVIPTVAVNCAPTCVYMEGGHPGQTSQAAQQPVMEAARHGAVTVPAPAPDMVVDPVQGNSYRLLSATYRVVQLMVHVLRPIKFLFLKVHGGWSIWSLFTACTESCGPGNQTRTRNCTNPEPALGGNSCPGDDDGHGHETQIRDCFLKECPGVARRKCSEYSQWEAEDFQDCVSEIMAEFVDKGLVGSVDYLLPDENGDFWPTSKQKDAKDHVTSLINSMDDFGSSIVNYLSNVGEDYVTVHKKNIELDAAVVPARQLLESVTQPRPPTWGPAPPDKSKITIPAEAFAEILTSYPEEEVSSIGVVTYKMMHFDKILESNNIQSLFNPSGCEVRERKKSYTICQCFHLTAFAVLTELVTPEPKVMLPTTNLPWIGQVVAMATLSITLLIFLWLRTHLDTSGYLFLLLTVCLLAIEVTIFVGMEKTDKWYGRYICLAVSGLLHFLLLAVFMWMLARVLQLYRDASLAEGPAPWEKYCILGILLPLAAAAAPVILNYDDYKDMSICWLPKTHYMEYAFIAPASFILMGCYIFIFCCLKSREVRVSYYRKLGIPVERSTWATLQASKQQQAKKPVYIP</sequence>
<evidence type="ECO:0000256" key="2">
    <source>
        <dbReference type="ARBA" id="ARBA00008102"/>
    </source>
</evidence>
<keyword evidence="8" id="KW-1015">Disulfide bond</keyword>
<evidence type="ECO:0000256" key="7">
    <source>
        <dbReference type="ARBA" id="ARBA00023136"/>
    </source>
</evidence>
<dbReference type="InterPro" id="IPR006387">
    <property type="entry name" value="CPW_WPC_dom"/>
</dbReference>
<dbReference type="Pfam" id="PF00090">
    <property type="entry name" value="TSP_1"/>
    <property type="match status" value="2"/>
</dbReference>
<dbReference type="InterPro" id="IPR035234">
    <property type="entry name" value="IgGFc-bd_N"/>
</dbReference>
<evidence type="ECO:0000256" key="1">
    <source>
        <dbReference type="ARBA" id="ARBA00004141"/>
    </source>
</evidence>
<dbReference type="SUPFAM" id="SSF82895">
    <property type="entry name" value="TSP-1 type 1 repeat"/>
    <property type="match status" value="2"/>
</dbReference>
<comment type="subcellular location">
    <subcellularLocation>
        <location evidence="1">Membrane</location>
        <topology evidence="1">Multi-pass membrane protein</topology>
    </subcellularLocation>
</comment>
<dbReference type="InterPro" id="IPR001304">
    <property type="entry name" value="C-type_lectin-like"/>
</dbReference>
<dbReference type="InterPro" id="IPR000884">
    <property type="entry name" value="TSP1_rpt"/>
</dbReference>
<dbReference type="InterPro" id="IPR006585">
    <property type="entry name" value="FTP1"/>
</dbReference>
<dbReference type="SMART" id="SM00034">
    <property type="entry name" value="CLECT"/>
    <property type="match status" value="1"/>
</dbReference>
<feature type="transmembrane region" description="Helical" evidence="10">
    <location>
        <begin position="2019"/>
        <end position="2039"/>
    </location>
</feature>
<dbReference type="InterPro" id="IPR000832">
    <property type="entry name" value="GPCR_2_secretin-like"/>
</dbReference>
<dbReference type="InterPro" id="IPR000203">
    <property type="entry name" value="GPS"/>
</dbReference>
<dbReference type="Gene3D" id="2.60.120.200">
    <property type="match status" value="2"/>
</dbReference>
<dbReference type="Pfam" id="PF17517">
    <property type="entry name" value="IgGFc_binding"/>
    <property type="match status" value="1"/>
</dbReference>
<dbReference type="Gene3D" id="2.60.120.290">
    <property type="entry name" value="Spermadhesin, CUB domain"/>
    <property type="match status" value="1"/>
</dbReference>
<keyword evidence="3 10" id="KW-0812">Transmembrane</keyword>
<dbReference type="Pfam" id="PF00431">
    <property type="entry name" value="CUB"/>
    <property type="match status" value="1"/>
</dbReference>
<dbReference type="InParanoid" id="C3XYN5"/>
<dbReference type="Pfam" id="PF22633">
    <property type="entry name" value="F5_F8_type_C_2"/>
    <property type="match status" value="2"/>
</dbReference>
<dbReference type="eggNOG" id="KOG4475">
    <property type="taxonomic scope" value="Eukaryota"/>
</dbReference>
<reference evidence="14" key="1">
    <citation type="journal article" date="2008" name="Nature">
        <title>The amphioxus genome and the evolution of the chordate karyotype.</title>
        <authorList>
            <consortium name="US DOE Joint Genome Institute (JGI-PGF)"/>
            <person name="Putnam N.H."/>
            <person name="Butts T."/>
            <person name="Ferrier D.E.K."/>
            <person name="Furlong R.F."/>
            <person name="Hellsten U."/>
            <person name="Kawashima T."/>
            <person name="Robinson-Rechavi M."/>
            <person name="Shoguchi E."/>
            <person name="Terry A."/>
            <person name="Yu J.-K."/>
            <person name="Benito-Gutierrez E.L."/>
            <person name="Dubchak I."/>
            <person name="Garcia-Fernandez J."/>
            <person name="Gibson-Brown J.J."/>
            <person name="Grigoriev I.V."/>
            <person name="Horton A.C."/>
            <person name="de Jong P.J."/>
            <person name="Jurka J."/>
            <person name="Kapitonov V.V."/>
            <person name="Kohara Y."/>
            <person name="Kuroki Y."/>
            <person name="Lindquist E."/>
            <person name="Lucas S."/>
            <person name="Osoegawa K."/>
            <person name="Pennacchio L.A."/>
            <person name="Salamov A.A."/>
            <person name="Satou Y."/>
            <person name="Sauka-Spengler T."/>
            <person name="Schmutz J."/>
            <person name="Shin-I T."/>
            <person name="Toyoda A."/>
            <person name="Bronner-Fraser M."/>
            <person name="Fujiyama A."/>
            <person name="Holland L.Z."/>
            <person name="Holland P.W.H."/>
            <person name="Satoh N."/>
            <person name="Rokhsar D.S."/>
        </authorList>
    </citation>
    <scope>NUCLEOTIDE SEQUENCE [LARGE SCALE GENOMIC DNA]</scope>
    <source>
        <strain evidence="14">S238N-H82</strain>
        <tissue evidence="14">Testes</tissue>
    </source>
</reference>
<dbReference type="FunFam" id="2.20.100.10:FF:000080">
    <property type="entry name" value="SCO-spondin"/>
    <property type="match status" value="1"/>
</dbReference>
<dbReference type="InterPro" id="IPR017981">
    <property type="entry name" value="GPCR_2-like_7TM"/>
</dbReference>
<dbReference type="eggNOG" id="KOG1216">
    <property type="taxonomic scope" value="Eukaryota"/>
</dbReference>
<dbReference type="GO" id="GO:0046872">
    <property type="term" value="F:metal ion binding"/>
    <property type="evidence" value="ECO:0007669"/>
    <property type="project" value="UniProtKB-KW"/>
</dbReference>
<accession>C3XYN5</accession>
<protein>
    <submittedName>
        <fullName evidence="14">Uncharacterized protein</fullName>
    </submittedName>
</protein>
<dbReference type="EMBL" id="GG666473">
    <property type="protein sequence ID" value="EEN66920.1"/>
    <property type="molecule type" value="Genomic_DNA"/>
</dbReference>
<dbReference type="SUPFAM" id="SSF56436">
    <property type="entry name" value="C-type lectin-like"/>
    <property type="match status" value="1"/>
</dbReference>
<keyword evidence="4" id="KW-0479">Metal-binding</keyword>
<evidence type="ECO:0000256" key="6">
    <source>
        <dbReference type="ARBA" id="ARBA00022989"/>
    </source>
</evidence>
<dbReference type="PROSITE" id="PS50041">
    <property type="entry name" value="C_TYPE_LECTIN_2"/>
    <property type="match status" value="1"/>
</dbReference>
<name>C3XYN5_BRAFL</name>
<dbReference type="PROSITE" id="PS01180">
    <property type="entry name" value="CUB"/>
    <property type="match status" value="1"/>
</dbReference>
<dbReference type="eggNOG" id="KOG4193">
    <property type="taxonomic scope" value="Eukaryota"/>
</dbReference>
<evidence type="ECO:0000256" key="3">
    <source>
        <dbReference type="ARBA" id="ARBA00022692"/>
    </source>
</evidence>
<dbReference type="Gene3D" id="2.60.220.50">
    <property type="match status" value="1"/>
</dbReference>
<dbReference type="InterPro" id="IPR037036">
    <property type="entry name" value="PDED_dom_sf"/>
</dbReference>
<dbReference type="InterPro" id="IPR035914">
    <property type="entry name" value="Sperma_CUB_dom_sf"/>
</dbReference>
<dbReference type="GO" id="GO:0016020">
    <property type="term" value="C:membrane"/>
    <property type="evidence" value="ECO:0007669"/>
    <property type="project" value="UniProtKB-SubCell"/>
</dbReference>
<dbReference type="SMART" id="SM00303">
    <property type="entry name" value="GPS"/>
    <property type="match status" value="1"/>
</dbReference>
<dbReference type="InterPro" id="IPR000998">
    <property type="entry name" value="MAM_dom"/>
</dbReference>
<feature type="domain" description="G-protein coupled receptors family 2 profile 2" evidence="13">
    <location>
        <begin position="1985"/>
        <end position="2149"/>
    </location>
</feature>
<feature type="transmembrane region" description="Helical" evidence="10">
    <location>
        <begin position="2132"/>
        <end position="2152"/>
    </location>
</feature>
<dbReference type="eggNOG" id="KOG4297">
    <property type="taxonomic scope" value="Eukaryota"/>
</dbReference>
<keyword evidence="5" id="KW-0106">Calcium</keyword>
<evidence type="ECO:0000256" key="9">
    <source>
        <dbReference type="PROSITE-ProRule" id="PRU00059"/>
    </source>
</evidence>
<evidence type="ECO:0000259" key="12">
    <source>
        <dbReference type="PROSITE" id="PS50041"/>
    </source>
</evidence>
<dbReference type="SMART" id="SM00209">
    <property type="entry name" value="TSP1"/>
    <property type="match status" value="2"/>
</dbReference>
<dbReference type="SUPFAM" id="SSF49785">
    <property type="entry name" value="Galactose-binding domain-like"/>
    <property type="match status" value="2"/>
</dbReference>
<dbReference type="CDD" id="cd00041">
    <property type="entry name" value="CUB"/>
    <property type="match status" value="1"/>
</dbReference>
<dbReference type="SUPFAM" id="SSF81296">
    <property type="entry name" value="E set domains"/>
    <property type="match status" value="1"/>
</dbReference>
<dbReference type="Pfam" id="PF00059">
    <property type="entry name" value="Lectin_C"/>
    <property type="match status" value="1"/>
</dbReference>
<feature type="domain" description="CUB" evidence="11">
    <location>
        <begin position="1298"/>
        <end position="1412"/>
    </location>
</feature>
<dbReference type="Pfam" id="PF01825">
    <property type="entry name" value="GPS"/>
    <property type="match status" value="1"/>
</dbReference>
<keyword evidence="6 10" id="KW-1133">Transmembrane helix</keyword>
<dbReference type="InterPro" id="IPR046338">
    <property type="entry name" value="GAIN_dom_sf"/>
</dbReference>
<dbReference type="Gene3D" id="2.70.50.40">
    <property type="entry name" value="GMP phosphodiesterase, delta subunit"/>
    <property type="match status" value="1"/>
</dbReference>
<dbReference type="InterPro" id="IPR013320">
    <property type="entry name" value="ConA-like_dom_sf"/>
</dbReference>
<dbReference type="GO" id="GO:0007166">
    <property type="term" value="P:cell surface receptor signaling pathway"/>
    <property type="evidence" value="ECO:0007669"/>
    <property type="project" value="InterPro"/>
</dbReference>
<dbReference type="CDD" id="cd00037">
    <property type="entry name" value="CLECT"/>
    <property type="match status" value="1"/>
</dbReference>
<dbReference type="InterPro" id="IPR008979">
    <property type="entry name" value="Galactose-bd-like_sf"/>
</dbReference>
<comment type="caution">
    <text evidence="9">Lacks conserved residue(s) required for the propagation of feature annotation.</text>
</comment>
<feature type="transmembrane region" description="Helical" evidence="10">
    <location>
        <begin position="2092"/>
        <end position="2112"/>
    </location>
</feature>
<dbReference type="InterPro" id="IPR016186">
    <property type="entry name" value="C-type_lectin-like/link_sf"/>
</dbReference>
<dbReference type="Gene3D" id="2.20.100.10">
    <property type="entry name" value="Thrombospondin type-1 (TSP1) repeat"/>
    <property type="match status" value="2"/>
</dbReference>
<dbReference type="Gene3D" id="3.10.100.10">
    <property type="entry name" value="Mannose-Binding Protein A, subunit A"/>
    <property type="match status" value="1"/>
</dbReference>
<dbReference type="PANTHER" id="PTHR46534:SF1">
    <property type="entry name" value="IGGFC-BINDING PROTEIN N-TERMINAL DOMAIN-CONTAINING PROTEIN"/>
    <property type="match status" value="1"/>
</dbReference>
<dbReference type="Pfam" id="PF05351">
    <property type="entry name" value="GMP_PDE_delta"/>
    <property type="match status" value="1"/>
</dbReference>
<comment type="similarity">
    <text evidence="2">Belongs to the PDE6D/unc-119 family.</text>
</comment>
<dbReference type="InterPro" id="IPR008015">
    <property type="entry name" value="PDED_dom"/>
</dbReference>
<gene>
    <name evidence="14" type="ORF">BRAFLDRAFT_126292</name>
</gene>
<evidence type="ECO:0000313" key="14">
    <source>
        <dbReference type="EMBL" id="EEN66920.1"/>
    </source>
</evidence>
<dbReference type="Pfam" id="PF00629">
    <property type="entry name" value="MAM"/>
    <property type="match status" value="1"/>
</dbReference>
<dbReference type="InterPro" id="IPR014756">
    <property type="entry name" value="Ig_E-set"/>
</dbReference>
<dbReference type="PROSITE" id="PS50092">
    <property type="entry name" value="TSP1"/>
    <property type="match status" value="2"/>
</dbReference>
<evidence type="ECO:0000259" key="11">
    <source>
        <dbReference type="PROSITE" id="PS01180"/>
    </source>
</evidence>
<dbReference type="SMART" id="SM00607">
    <property type="entry name" value="FTP"/>
    <property type="match status" value="1"/>
</dbReference>
<feature type="transmembrane region" description="Helical" evidence="10">
    <location>
        <begin position="1990"/>
        <end position="2010"/>
    </location>
</feature>
<evidence type="ECO:0000259" key="13">
    <source>
        <dbReference type="PROSITE" id="PS50261"/>
    </source>
</evidence>
<feature type="transmembrane region" description="Helical" evidence="10">
    <location>
        <begin position="2045"/>
        <end position="2071"/>
    </location>
</feature>
<dbReference type="Gene3D" id="2.60.120.260">
    <property type="entry name" value="Galactose-binding domain-like"/>
    <property type="match status" value="2"/>
</dbReference>
<dbReference type="InterPro" id="IPR036383">
    <property type="entry name" value="TSP1_rpt_sf"/>
</dbReference>
<dbReference type="Gene3D" id="1.20.1070.10">
    <property type="entry name" value="Rhodopsin 7-helix transmembrane proteins"/>
    <property type="match status" value="1"/>
</dbReference>
<dbReference type="PANTHER" id="PTHR46534">
    <property type="entry name" value="IGGFC_BINDING DOMAIN-CONTAINING PROTEIN"/>
    <property type="match status" value="1"/>
</dbReference>
<organism>
    <name type="scientific">Branchiostoma floridae</name>
    <name type="common">Florida lancelet</name>
    <name type="synonym">Amphioxus</name>
    <dbReference type="NCBI Taxonomy" id="7739"/>
    <lineage>
        <taxon>Eukaryota</taxon>
        <taxon>Metazoa</taxon>
        <taxon>Chordata</taxon>
        <taxon>Cephalochordata</taxon>
        <taxon>Leptocardii</taxon>
        <taxon>Amphioxiformes</taxon>
        <taxon>Branchiostomatidae</taxon>
        <taxon>Branchiostoma</taxon>
    </lineage>
</organism>
<dbReference type="FunFam" id="2.60.120.290:FF:000013">
    <property type="entry name" value="Membrane frizzled-related protein"/>
    <property type="match status" value="1"/>
</dbReference>
<dbReference type="SMART" id="SM01099">
    <property type="entry name" value="CPW_WPC"/>
    <property type="match status" value="1"/>
</dbReference>
<dbReference type="SUPFAM" id="SSF49854">
    <property type="entry name" value="Spermadhesin, CUB domain"/>
    <property type="match status" value="1"/>
</dbReference>
<evidence type="ECO:0000256" key="8">
    <source>
        <dbReference type="ARBA" id="ARBA00023157"/>
    </source>
</evidence>
<evidence type="ECO:0000256" key="10">
    <source>
        <dbReference type="SAM" id="Phobius"/>
    </source>
</evidence>
<evidence type="ECO:0000256" key="4">
    <source>
        <dbReference type="ARBA" id="ARBA00022723"/>
    </source>
</evidence>
<dbReference type="Pfam" id="PF09717">
    <property type="entry name" value="CPW_WPC"/>
    <property type="match status" value="1"/>
</dbReference>
<dbReference type="NCBIfam" id="TIGR01492">
    <property type="entry name" value="CPW_WPC"/>
    <property type="match status" value="1"/>
</dbReference>
<dbReference type="Pfam" id="PF00002">
    <property type="entry name" value="7tm_2"/>
    <property type="match status" value="1"/>
</dbReference>